<reference evidence="2" key="1">
    <citation type="submission" date="2022-03" db="EMBL/GenBank/DDBJ databases">
        <authorList>
            <person name="Leyn A S."/>
        </authorList>
    </citation>
    <scope>NUCLEOTIDE SEQUENCE</scope>
    <source>
        <strain evidence="2">Streptomyces globisporus 4-3</strain>
    </source>
</reference>
<evidence type="ECO:0000313" key="2">
    <source>
        <dbReference type="EMBL" id="CAH9420151.1"/>
    </source>
</evidence>
<keyword evidence="1" id="KW-1133">Transmembrane helix</keyword>
<feature type="transmembrane region" description="Helical" evidence="1">
    <location>
        <begin position="20"/>
        <end position="40"/>
    </location>
</feature>
<keyword evidence="1" id="KW-0812">Transmembrane</keyword>
<accession>A0ABN8VGF0</accession>
<keyword evidence="3" id="KW-1185">Reference proteome</keyword>
<dbReference type="EMBL" id="CAKXYP010000033">
    <property type="protein sequence ID" value="CAH9420151.1"/>
    <property type="molecule type" value="Genomic_DNA"/>
</dbReference>
<comment type="caution">
    <text evidence="2">The sequence shown here is derived from an EMBL/GenBank/DDBJ whole genome shotgun (WGS) entry which is preliminary data.</text>
</comment>
<proteinExistence type="predicted"/>
<sequence>MRAGHAAQRRTTTRDPFGAFLSWMWALGTVAGFAALAVTGTAELGRYDARPALSAPDARIPAL</sequence>
<evidence type="ECO:0000256" key="1">
    <source>
        <dbReference type="SAM" id="Phobius"/>
    </source>
</evidence>
<keyword evidence="1" id="KW-0472">Membrane</keyword>
<protein>
    <submittedName>
        <fullName evidence="2">Uncharacterized protein</fullName>
    </submittedName>
</protein>
<name>A0ABN8VGF0_STRGL</name>
<organism evidence="2 3">
    <name type="scientific">Streptomyces globisporus</name>
    <dbReference type="NCBI Taxonomy" id="1908"/>
    <lineage>
        <taxon>Bacteria</taxon>
        <taxon>Bacillati</taxon>
        <taxon>Actinomycetota</taxon>
        <taxon>Actinomycetes</taxon>
        <taxon>Kitasatosporales</taxon>
        <taxon>Streptomycetaceae</taxon>
        <taxon>Streptomyces</taxon>
    </lineage>
</organism>
<dbReference type="RefSeq" id="WP_030806727.1">
    <property type="nucleotide sequence ID" value="NZ_BMTG01000005.1"/>
</dbReference>
<evidence type="ECO:0000313" key="3">
    <source>
        <dbReference type="Proteomes" id="UP001154015"/>
    </source>
</evidence>
<gene>
    <name evidence="2" type="ORF">SGL43_07208</name>
</gene>
<dbReference type="Proteomes" id="UP001154015">
    <property type="component" value="Unassembled WGS sequence"/>
</dbReference>